<evidence type="ECO:0000256" key="1">
    <source>
        <dbReference type="SAM" id="MobiDB-lite"/>
    </source>
</evidence>
<dbReference type="EMBL" id="MQTW01000375">
    <property type="protein sequence ID" value="RYC80437.1"/>
    <property type="molecule type" value="Genomic_DNA"/>
</dbReference>
<proteinExistence type="predicted"/>
<protein>
    <recommendedName>
        <fullName evidence="4">Transcription factor domain-containing protein</fullName>
    </recommendedName>
</protein>
<feature type="compositionally biased region" description="Basic and acidic residues" evidence="1">
    <location>
        <begin position="17"/>
        <end position="30"/>
    </location>
</feature>
<organism evidence="2 3">
    <name type="scientific">Fusarium oxysporum f. sp. narcissi</name>
    <dbReference type="NCBI Taxonomy" id="451672"/>
    <lineage>
        <taxon>Eukaryota</taxon>
        <taxon>Fungi</taxon>
        <taxon>Dikarya</taxon>
        <taxon>Ascomycota</taxon>
        <taxon>Pezizomycotina</taxon>
        <taxon>Sordariomycetes</taxon>
        <taxon>Hypocreomycetidae</taxon>
        <taxon>Hypocreales</taxon>
        <taxon>Nectriaceae</taxon>
        <taxon>Fusarium</taxon>
        <taxon>Fusarium oxysporum species complex</taxon>
    </lineage>
</organism>
<gene>
    <name evidence="2" type="ORF">BFJ63_vAg16673</name>
</gene>
<evidence type="ECO:0000313" key="2">
    <source>
        <dbReference type="EMBL" id="RYC80437.1"/>
    </source>
</evidence>
<sequence length="194" mass="21505">MEADDIDLQDSATQPPSRDEHPWLAERTPKRLDAEQAHQPLDPAFVLSFRHAISSEAAKDTVYLDDTTEALMTAHSSNMDVFYPLTLTPALPQLPPEITSEQLLKAFRTNVHPHMPLICQIPIETFDKTQLSGYLSYAMAALGALTLPSAFSITLTLWSAARTLITACLEVDNREARKPSLINAASSYTINRIE</sequence>
<reference evidence="2 3" key="1">
    <citation type="submission" date="2016-12" db="EMBL/GenBank/DDBJ databases">
        <title>Draft genome sequence of Fusarium oxysporum causing rot on Narcissus.</title>
        <authorList>
            <person name="Armitage A.D."/>
            <person name="Taylor A."/>
            <person name="Clarkson J.P."/>
            <person name="Harrison R.J."/>
            <person name="Jackson A.C."/>
        </authorList>
    </citation>
    <scope>NUCLEOTIDE SEQUENCE [LARGE SCALE GENOMIC DNA]</scope>
    <source>
        <strain evidence="2 3">N139</strain>
    </source>
</reference>
<evidence type="ECO:0000313" key="3">
    <source>
        <dbReference type="Proteomes" id="UP000290540"/>
    </source>
</evidence>
<name>A0A4Q2V8Z9_FUSOX</name>
<accession>A0A4Q2V8Z9</accession>
<dbReference type="Proteomes" id="UP000290540">
    <property type="component" value="Unassembled WGS sequence"/>
</dbReference>
<feature type="region of interest" description="Disordered" evidence="1">
    <location>
        <begin position="1"/>
        <end position="30"/>
    </location>
</feature>
<evidence type="ECO:0008006" key="4">
    <source>
        <dbReference type="Google" id="ProtNLM"/>
    </source>
</evidence>
<dbReference type="AlphaFoldDB" id="A0A4Q2V8Z9"/>
<comment type="caution">
    <text evidence="2">The sequence shown here is derived from an EMBL/GenBank/DDBJ whole genome shotgun (WGS) entry which is preliminary data.</text>
</comment>